<proteinExistence type="predicted"/>
<dbReference type="Pfam" id="PF00072">
    <property type="entry name" value="Response_reg"/>
    <property type="match status" value="1"/>
</dbReference>
<evidence type="ECO:0000256" key="5">
    <source>
        <dbReference type="SAM" id="Phobius"/>
    </source>
</evidence>
<dbReference type="InterPro" id="IPR004358">
    <property type="entry name" value="Sig_transdc_His_kin-like_C"/>
</dbReference>
<evidence type="ECO:0000259" key="8">
    <source>
        <dbReference type="PROSITE" id="PS50112"/>
    </source>
</evidence>
<evidence type="ECO:0000259" key="6">
    <source>
        <dbReference type="PROSITE" id="PS50109"/>
    </source>
</evidence>
<dbReference type="SUPFAM" id="SSF47384">
    <property type="entry name" value="Homodimeric domain of signal transducing histidine kinase"/>
    <property type="match status" value="1"/>
</dbReference>
<gene>
    <name evidence="9" type="ORF">JFN91_17790</name>
</gene>
<accession>A0ABS0YIE2</accession>
<dbReference type="SMART" id="SM00448">
    <property type="entry name" value="REC"/>
    <property type="match status" value="1"/>
</dbReference>
<dbReference type="CDD" id="cd00130">
    <property type="entry name" value="PAS"/>
    <property type="match status" value="1"/>
</dbReference>
<dbReference type="NCBIfam" id="TIGR00229">
    <property type="entry name" value="sensory_box"/>
    <property type="match status" value="1"/>
</dbReference>
<feature type="domain" description="Histidine kinase" evidence="6">
    <location>
        <begin position="316"/>
        <end position="541"/>
    </location>
</feature>
<dbReference type="SUPFAM" id="SSF55874">
    <property type="entry name" value="ATPase domain of HSP90 chaperone/DNA topoisomerase II/histidine kinase"/>
    <property type="match status" value="1"/>
</dbReference>
<keyword evidence="3 4" id="KW-0597">Phosphoprotein</keyword>
<keyword evidence="5" id="KW-1133">Transmembrane helix</keyword>
<name>A0ABS0YIE2_9BACT</name>
<evidence type="ECO:0000259" key="7">
    <source>
        <dbReference type="PROSITE" id="PS50110"/>
    </source>
</evidence>
<dbReference type="InterPro" id="IPR001789">
    <property type="entry name" value="Sig_transdc_resp-reg_receiver"/>
</dbReference>
<protein>
    <recommendedName>
        <fullName evidence="2">histidine kinase</fullName>
        <ecNumber evidence="2">2.7.13.3</ecNumber>
    </recommendedName>
</protein>
<dbReference type="InterPro" id="IPR005467">
    <property type="entry name" value="His_kinase_dom"/>
</dbReference>
<feature type="transmembrane region" description="Helical" evidence="5">
    <location>
        <begin position="12"/>
        <end position="35"/>
    </location>
</feature>
<feature type="domain" description="Response regulatory" evidence="7">
    <location>
        <begin position="561"/>
        <end position="676"/>
    </location>
</feature>
<evidence type="ECO:0000256" key="3">
    <source>
        <dbReference type="ARBA" id="ARBA00022553"/>
    </source>
</evidence>
<dbReference type="InterPro" id="IPR011006">
    <property type="entry name" value="CheY-like_superfamily"/>
</dbReference>
<evidence type="ECO:0000313" key="10">
    <source>
        <dbReference type="Proteomes" id="UP000614714"/>
    </source>
</evidence>
<comment type="caution">
    <text evidence="9">The sequence shown here is derived from an EMBL/GenBank/DDBJ whole genome shotgun (WGS) entry which is preliminary data.</text>
</comment>
<feature type="domain" description="PAS" evidence="8">
    <location>
        <begin position="174"/>
        <end position="224"/>
    </location>
</feature>
<keyword evidence="10" id="KW-1185">Reference proteome</keyword>
<evidence type="ECO:0000256" key="4">
    <source>
        <dbReference type="PROSITE-ProRule" id="PRU00169"/>
    </source>
</evidence>
<dbReference type="PRINTS" id="PR00344">
    <property type="entry name" value="BCTRLSENSOR"/>
</dbReference>
<comment type="catalytic activity">
    <reaction evidence="1">
        <text>ATP + protein L-histidine = ADP + protein N-phospho-L-histidine.</text>
        <dbReference type="EC" id="2.7.13.3"/>
    </reaction>
</comment>
<dbReference type="SMART" id="SM00387">
    <property type="entry name" value="HATPase_c"/>
    <property type="match status" value="1"/>
</dbReference>
<reference evidence="9 10" key="1">
    <citation type="submission" date="2020-12" db="EMBL/GenBank/DDBJ databases">
        <title>Geomonas sp. Red421, isolated from paddy soil.</title>
        <authorList>
            <person name="Xu Z."/>
            <person name="Zhang Z."/>
            <person name="Masuda Y."/>
            <person name="Itoh H."/>
            <person name="Senoo K."/>
        </authorList>
    </citation>
    <scope>NUCLEOTIDE SEQUENCE [LARGE SCALE GENOMIC DNA]</scope>
    <source>
        <strain evidence="9 10">Red421</strain>
    </source>
</reference>
<dbReference type="SUPFAM" id="SSF55785">
    <property type="entry name" value="PYP-like sensor domain (PAS domain)"/>
    <property type="match status" value="2"/>
</dbReference>
<dbReference type="Gene3D" id="3.30.450.20">
    <property type="entry name" value="PAS domain"/>
    <property type="match status" value="2"/>
</dbReference>
<dbReference type="EMBL" id="JAEMHL010000011">
    <property type="protein sequence ID" value="MBJ6752071.1"/>
    <property type="molecule type" value="Genomic_DNA"/>
</dbReference>
<dbReference type="Gene3D" id="3.30.565.10">
    <property type="entry name" value="Histidine kinase-like ATPase, C-terminal domain"/>
    <property type="match status" value="1"/>
</dbReference>
<sequence length="679" mass="75822">MFLFPAAMRNAILKKIALPILLIYPILTTIIGLILKKQEDRRTADSRLLYSNALATAALESARDGILIVNLEGKATRWNQRFVEQWKVPQHLLDMTDNKLLLAHASSQMANPEEFLRLVTELYDHPEKSSTDTLYLADGRILERYTQPQKVGNEIVGRFWSFNDITEQRNAAESLQMMRFCVDHAGDSMFWVTSEGRILYVNDAACAGLGYSREELLSMSIFDFDPDFPPSVWCKHFEELRRRGNIILETRHRAKDGRVFPIEVNANYVHFGSHEFNFAFTRDITERKRTIEERLKLEQQLLHAQKLESLGVLAGGIAHDFNNILTSIIGNADLALMRINPESPVIDNLHNIEKASARAADLAKQMLAYSGKGKFVIGNHDINDLLEEMLHILEVSISKKAALRLNLNRPLPTVEADATQIRQVIMNLVINASEAIGDKSGVIAITSGCMECDHSYLRNVWPDENIKDGPYVFIEITDTGSGMSKETLAKLFDPFFTTKFTGRGLGMAAVLGIVRGHRGAIQVYSEPGKGSTFKILLPASDKPAESFDPGTKVDHGKGSGTVLLVDDEETVRAIGSEMLKEMGFDVVTANDGLEAIEVYRARPDIAFVILDLTMPQMDGEQCFRELRALDPNVKVIMSSGFGELEVTQKFVGKGLAGFIQKPYKWAALRESIVALGCEK</sequence>
<dbReference type="InterPro" id="IPR035965">
    <property type="entry name" value="PAS-like_dom_sf"/>
</dbReference>
<dbReference type="InterPro" id="IPR003661">
    <property type="entry name" value="HisK_dim/P_dom"/>
</dbReference>
<dbReference type="PROSITE" id="PS50112">
    <property type="entry name" value="PAS"/>
    <property type="match status" value="1"/>
</dbReference>
<dbReference type="PANTHER" id="PTHR43065">
    <property type="entry name" value="SENSOR HISTIDINE KINASE"/>
    <property type="match status" value="1"/>
</dbReference>
<dbReference type="Gene3D" id="1.10.287.130">
    <property type="match status" value="1"/>
</dbReference>
<evidence type="ECO:0000256" key="2">
    <source>
        <dbReference type="ARBA" id="ARBA00012438"/>
    </source>
</evidence>
<dbReference type="CDD" id="cd00082">
    <property type="entry name" value="HisKA"/>
    <property type="match status" value="1"/>
</dbReference>
<dbReference type="PROSITE" id="PS50110">
    <property type="entry name" value="RESPONSE_REGULATORY"/>
    <property type="match status" value="1"/>
</dbReference>
<evidence type="ECO:0000256" key="1">
    <source>
        <dbReference type="ARBA" id="ARBA00000085"/>
    </source>
</evidence>
<dbReference type="Proteomes" id="UP000614714">
    <property type="component" value="Unassembled WGS sequence"/>
</dbReference>
<dbReference type="PANTHER" id="PTHR43065:SF42">
    <property type="entry name" value="TWO-COMPONENT SENSOR PPRA"/>
    <property type="match status" value="1"/>
</dbReference>
<dbReference type="Pfam" id="PF02518">
    <property type="entry name" value="HATPase_c"/>
    <property type="match status" value="1"/>
</dbReference>
<keyword evidence="5" id="KW-0812">Transmembrane</keyword>
<dbReference type="InterPro" id="IPR000014">
    <property type="entry name" value="PAS"/>
</dbReference>
<dbReference type="EC" id="2.7.13.3" evidence="2"/>
<dbReference type="PROSITE" id="PS50109">
    <property type="entry name" value="HIS_KIN"/>
    <property type="match status" value="1"/>
</dbReference>
<dbReference type="SUPFAM" id="SSF52172">
    <property type="entry name" value="CheY-like"/>
    <property type="match status" value="1"/>
</dbReference>
<keyword evidence="5" id="KW-0472">Membrane</keyword>
<dbReference type="InterPro" id="IPR036097">
    <property type="entry name" value="HisK_dim/P_sf"/>
</dbReference>
<evidence type="ECO:0000313" key="9">
    <source>
        <dbReference type="EMBL" id="MBJ6752071.1"/>
    </source>
</evidence>
<feature type="modified residue" description="4-aspartylphosphate" evidence="4">
    <location>
        <position position="611"/>
    </location>
</feature>
<dbReference type="InterPro" id="IPR036890">
    <property type="entry name" value="HATPase_C_sf"/>
</dbReference>
<dbReference type="InterPro" id="IPR003594">
    <property type="entry name" value="HATPase_dom"/>
</dbReference>
<dbReference type="Gene3D" id="3.40.50.2300">
    <property type="match status" value="1"/>
</dbReference>
<dbReference type="SMART" id="SM00091">
    <property type="entry name" value="PAS"/>
    <property type="match status" value="2"/>
</dbReference>
<dbReference type="Pfam" id="PF13426">
    <property type="entry name" value="PAS_9"/>
    <property type="match status" value="1"/>
</dbReference>
<organism evidence="9 10">
    <name type="scientific">Geomonas anaerohicana</name>
    <dbReference type="NCBI Taxonomy" id="2798583"/>
    <lineage>
        <taxon>Bacteria</taxon>
        <taxon>Pseudomonadati</taxon>
        <taxon>Thermodesulfobacteriota</taxon>
        <taxon>Desulfuromonadia</taxon>
        <taxon>Geobacterales</taxon>
        <taxon>Geobacteraceae</taxon>
        <taxon>Geomonas</taxon>
    </lineage>
</organism>